<accession>A0A848KCX7</accession>
<proteinExistence type="predicted"/>
<dbReference type="PANTHER" id="PTHR30213">
    <property type="entry name" value="INNER MEMBRANE PROTEIN YHJD"/>
    <property type="match status" value="1"/>
</dbReference>
<protein>
    <submittedName>
        <fullName evidence="7">Inner membrane protein YhjD</fullName>
    </submittedName>
</protein>
<keyword evidence="3 6" id="KW-0812">Transmembrane</keyword>
<dbReference type="AlphaFoldDB" id="A0A848KCX7"/>
<evidence type="ECO:0000256" key="6">
    <source>
        <dbReference type="SAM" id="Phobius"/>
    </source>
</evidence>
<evidence type="ECO:0000313" key="8">
    <source>
        <dbReference type="Proteomes" id="UP000535543"/>
    </source>
</evidence>
<keyword evidence="2" id="KW-1003">Cell membrane</keyword>
<feature type="transmembrane region" description="Helical" evidence="6">
    <location>
        <begin position="180"/>
        <end position="206"/>
    </location>
</feature>
<keyword evidence="8" id="KW-1185">Reference proteome</keyword>
<comment type="caution">
    <text evidence="7">The sequence shown here is derived from an EMBL/GenBank/DDBJ whole genome shotgun (WGS) entry which is preliminary data.</text>
</comment>
<dbReference type="NCBIfam" id="TIGR00766">
    <property type="entry name" value="inner membrane protein YhjD"/>
    <property type="match status" value="1"/>
</dbReference>
<sequence>MIAERRAAWPWFDHTVRAAGRFQQQRGDYYAAGITYFTVLALFPLLMVAFSIAGFIFAGNPDLLSTVQQDVADKFQGDTGKQINDLIKQAIGARTSVGIIGLLGALYAGLGWMANLRAALTEQWDQKHEPAGMVKQKLGDLVALAGLGLALVVSLGLSAISSGAVGRKLLALVNLDEAPGVFIVLKIVSIALALLASWAVFVWVIARLPREPVTFASAMRAALLAAIVFEIFKQFASFYLKQVTSSPAGATFGPIIGIMVFSFFTARIILFATAWAATAAENLALVNVEPPAPAVITPRVEVRSGPSFAGAMALFVAGIAAALGLSGMRRKR</sequence>
<evidence type="ECO:0000256" key="1">
    <source>
        <dbReference type="ARBA" id="ARBA00004651"/>
    </source>
</evidence>
<dbReference type="PANTHER" id="PTHR30213:SF1">
    <property type="entry name" value="INNER MEMBRANE PROTEIN YHJD"/>
    <property type="match status" value="1"/>
</dbReference>
<dbReference type="RefSeq" id="WP_169587787.1">
    <property type="nucleotide sequence ID" value="NZ_VCQU01000004.1"/>
</dbReference>
<dbReference type="GO" id="GO:0005886">
    <property type="term" value="C:plasma membrane"/>
    <property type="evidence" value="ECO:0007669"/>
    <property type="project" value="UniProtKB-SubCell"/>
</dbReference>
<dbReference type="Proteomes" id="UP000535543">
    <property type="component" value="Unassembled WGS sequence"/>
</dbReference>
<dbReference type="Pfam" id="PF03631">
    <property type="entry name" value="Virul_fac_BrkB"/>
    <property type="match status" value="1"/>
</dbReference>
<dbReference type="InterPro" id="IPR005274">
    <property type="entry name" value="IM_pro_YhjD"/>
</dbReference>
<evidence type="ECO:0000313" key="7">
    <source>
        <dbReference type="EMBL" id="NMN96169.1"/>
    </source>
</evidence>
<feature type="transmembrane region" description="Helical" evidence="6">
    <location>
        <begin position="246"/>
        <end position="264"/>
    </location>
</feature>
<dbReference type="EMBL" id="VCQU01000004">
    <property type="protein sequence ID" value="NMN96169.1"/>
    <property type="molecule type" value="Genomic_DNA"/>
</dbReference>
<reference evidence="7 8" key="1">
    <citation type="submission" date="2019-05" db="EMBL/GenBank/DDBJ databases">
        <authorList>
            <person name="Lee S.D."/>
        </authorList>
    </citation>
    <scope>NUCLEOTIDE SEQUENCE [LARGE SCALE GENOMIC DNA]</scope>
    <source>
        <strain evidence="7 8">YC2-7</strain>
    </source>
</reference>
<comment type="subcellular location">
    <subcellularLocation>
        <location evidence="1">Cell membrane</location>
        <topology evidence="1">Multi-pass membrane protein</topology>
    </subcellularLocation>
</comment>
<dbReference type="PIRSF" id="PIRSF035875">
    <property type="entry name" value="RNase_BN"/>
    <property type="match status" value="1"/>
</dbReference>
<feature type="transmembrane region" description="Helical" evidence="6">
    <location>
        <begin position="141"/>
        <end position="160"/>
    </location>
</feature>
<dbReference type="InterPro" id="IPR017039">
    <property type="entry name" value="Virul_fac_BrkB"/>
</dbReference>
<keyword evidence="5 6" id="KW-0472">Membrane</keyword>
<evidence type="ECO:0000256" key="5">
    <source>
        <dbReference type="ARBA" id="ARBA00023136"/>
    </source>
</evidence>
<gene>
    <name evidence="7" type="primary">yhjD</name>
    <name evidence="7" type="ORF">FGL95_14110</name>
</gene>
<keyword evidence="4 6" id="KW-1133">Transmembrane helix</keyword>
<feature type="transmembrane region" description="Helical" evidence="6">
    <location>
        <begin position="29"/>
        <end position="57"/>
    </location>
</feature>
<evidence type="ECO:0000256" key="3">
    <source>
        <dbReference type="ARBA" id="ARBA00022692"/>
    </source>
</evidence>
<reference evidence="7 8" key="2">
    <citation type="submission" date="2020-06" db="EMBL/GenBank/DDBJ databases">
        <title>Antribacter stalactiti gen. nov., sp. nov., a new member of the family Nacardiaceae isolated from a cave.</title>
        <authorList>
            <person name="Kim I.S."/>
        </authorList>
    </citation>
    <scope>NUCLEOTIDE SEQUENCE [LARGE SCALE GENOMIC DNA]</scope>
    <source>
        <strain evidence="7 8">YC2-7</strain>
    </source>
</reference>
<feature type="transmembrane region" description="Helical" evidence="6">
    <location>
        <begin position="308"/>
        <end position="328"/>
    </location>
</feature>
<evidence type="ECO:0000256" key="2">
    <source>
        <dbReference type="ARBA" id="ARBA00022475"/>
    </source>
</evidence>
<feature type="transmembrane region" description="Helical" evidence="6">
    <location>
        <begin position="99"/>
        <end position="120"/>
    </location>
</feature>
<name>A0A848KCX7_9NOCA</name>
<organism evidence="7 8">
    <name type="scientific">Antrihabitans stalactiti</name>
    <dbReference type="NCBI Taxonomy" id="2584121"/>
    <lineage>
        <taxon>Bacteria</taxon>
        <taxon>Bacillati</taxon>
        <taxon>Actinomycetota</taxon>
        <taxon>Actinomycetes</taxon>
        <taxon>Mycobacteriales</taxon>
        <taxon>Nocardiaceae</taxon>
        <taxon>Antrihabitans</taxon>
    </lineage>
</organism>
<evidence type="ECO:0000256" key="4">
    <source>
        <dbReference type="ARBA" id="ARBA00022989"/>
    </source>
</evidence>